<accession>A0AAD9DTM7</accession>
<dbReference type="SUPFAM" id="SSF53271">
    <property type="entry name" value="PRTase-like"/>
    <property type="match status" value="1"/>
</dbReference>
<dbReference type="Pfam" id="PF13864">
    <property type="entry name" value="Enkurin"/>
    <property type="match status" value="1"/>
</dbReference>
<dbReference type="GO" id="GO:0006178">
    <property type="term" value="P:guanine salvage"/>
    <property type="evidence" value="ECO:0007669"/>
    <property type="project" value="TreeGrafter"/>
</dbReference>
<dbReference type="PANTHER" id="PTHR43340:SF5">
    <property type="entry name" value="PHOSPHORIBOSYLTRANSFERASE DOMAIN-CONTAINING PROTEIN 1"/>
    <property type="match status" value="1"/>
</dbReference>
<gene>
    <name evidence="3" type="ORF">P4O66_009900</name>
</gene>
<evidence type="ECO:0000256" key="1">
    <source>
        <dbReference type="SAM" id="MobiDB-lite"/>
    </source>
</evidence>
<dbReference type="InterPro" id="IPR029057">
    <property type="entry name" value="PRTase-like"/>
</dbReference>
<keyword evidence="4" id="KW-1185">Reference proteome</keyword>
<dbReference type="GO" id="GO:0000287">
    <property type="term" value="F:magnesium ion binding"/>
    <property type="evidence" value="ECO:0007669"/>
    <property type="project" value="TreeGrafter"/>
</dbReference>
<feature type="region of interest" description="Disordered" evidence="1">
    <location>
        <begin position="39"/>
        <end position="61"/>
    </location>
</feature>
<comment type="caution">
    <text evidence="3">The sequence shown here is derived from an EMBL/GenBank/DDBJ whole genome shotgun (WGS) entry which is preliminary data.</text>
</comment>
<dbReference type="AlphaFoldDB" id="A0AAD9DTM7"/>
<dbReference type="GO" id="GO:0032264">
    <property type="term" value="P:IMP salvage"/>
    <property type="evidence" value="ECO:0007669"/>
    <property type="project" value="TreeGrafter"/>
</dbReference>
<dbReference type="GO" id="GO:0004422">
    <property type="term" value="F:hypoxanthine phosphoribosyltransferase activity"/>
    <property type="evidence" value="ECO:0007669"/>
    <property type="project" value="TreeGrafter"/>
</dbReference>
<feature type="domain" description="Enkurin" evidence="2">
    <location>
        <begin position="156"/>
        <end position="213"/>
    </location>
</feature>
<dbReference type="GO" id="GO:0046100">
    <property type="term" value="P:hypoxanthine metabolic process"/>
    <property type="evidence" value="ECO:0007669"/>
    <property type="project" value="TreeGrafter"/>
</dbReference>
<organism evidence="3 4">
    <name type="scientific">Electrophorus voltai</name>
    <dbReference type="NCBI Taxonomy" id="2609070"/>
    <lineage>
        <taxon>Eukaryota</taxon>
        <taxon>Metazoa</taxon>
        <taxon>Chordata</taxon>
        <taxon>Craniata</taxon>
        <taxon>Vertebrata</taxon>
        <taxon>Euteleostomi</taxon>
        <taxon>Actinopterygii</taxon>
        <taxon>Neopterygii</taxon>
        <taxon>Teleostei</taxon>
        <taxon>Ostariophysi</taxon>
        <taxon>Gymnotiformes</taxon>
        <taxon>Gymnotoidei</taxon>
        <taxon>Gymnotidae</taxon>
        <taxon>Electrophorus</taxon>
    </lineage>
</organism>
<dbReference type="PANTHER" id="PTHR43340">
    <property type="entry name" value="HYPOXANTHINE-GUANINE PHOSPHORIBOSYLTRANSFERASE"/>
    <property type="match status" value="1"/>
</dbReference>
<protein>
    <recommendedName>
        <fullName evidence="2">Enkurin domain-containing protein</fullName>
    </recommendedName>
</protein>
<dbReference type="GO" id="GO:0032263">
    <property type="term" value="P:GMP salvage"/>
    <property type="evidence" value="ECO:0007669"/>
    <property type="project" value="TreeGrafter"/>
</dbReference>
<dbReference type="Gene3D" id="3.40.50.2020">
    <property type="match status" value="2"/>
</dbReference>
<dbReference type="EMBL" id="JAROKS010000016">
    <property type="protein sequence ID" value="KAK1794895.1"/>
    <property type="molecule type" value="Genomic_DNA"/>
</dbReference>
<dbReference type="GO" id="GO:0005829">
    <property type="term" value="C:cytosol"/>
    <property type="evidence" value="ECO:0007669"/>
    <property type="project" value="TreeGrafter"/>
</dbReference>
<dbReference type="InterPro" id="IPR050408">
    <property type="entry name" value="HGPRT"/>
</dbReference>
<reference evidence="3" key="1">
    <citation type="submission" date="2023-03" db="EMBL/GenBank/DDBJ databases">
        <title>Electrophorus voltai genome.</title>
        <authorList>
            <person name="Bian C."/>
        </authorList>
    </citation>
    <scope>NUCLEOTIDE SEQUENCE</scope>
    <source>
        <strain evidence="3">CB-2022</strain>
        <tissue evidence="3">Muscle</tissue>
    </source>
</reference>
<dbReference type="Proteomes" id="UP001239994">
    <property type="component" value="Unassembled WGS sequence"/>
</dbReference>
<proteinExistence type="predicted"/>
<dbReference type="InterPro" id="IPR027012">
    <property type="entry name" value="Enkurin_dom"/>
</dbReference>
<sequence length="464" mass="52633">MSSTIFPPESIYNLIPKEEERSVVAPRYISKFREQVKREKKLTKSCNKTMGPPKVDVPSPEKYLLKHSKEKKLPEKKAFSYGDASQPRKPRVPTQTEAPLMGIHTKKSFVKTNAIGNIMAVPCKPQPAYADTAHGDRHLLEDSGLVPKYIRKKDYGRTPEYLEQRREEVRRAQEQYDNYVKERLKDGAMKQLSKDEHQSILHIQEGWPGYNLELFNYPEHYHGDIESVYIPHGVIMDRIESIARDILEDLGQHTLMVLCVLKGGYKFCADLVDSIKAQSRSTNCPLTVRVEFIRLKSYLVGQNFLTAAGQAFCSGKPNIGISRYLTVKQSQNDRSTEDLHITGPDDLSVLRGKENVNNTSNLFTKLLFVNDVGPFRGLRLQAIVGTGKTMMSLLKHVVTFQPKTIKVAGLLVKQGPNGAAMLPDYVGFVIPNHFVVGYALDYNEYFRDLDHICVISEKGKLKYK</sequence>
<evidence type="ECO:0000313" key="4">
    <source>
        <dbReference type="Proteomes" id="UP001239994"/>
    </source>
</evidence>
<evidence type="ECO:0000313" key="3">
    <source>
        <dbReference type="EMBL" id="KAK1794895.1"/>
    </source>
</evidence>
<name>A0AAD9DTM7_9TELE</name>
<evidence type="ECO:0000259" key="2">
    <source>
        <dbReference type="Pfam" id="PF13864"/>
    </source>
</evidence>
<feature type="non-terminal residue" evidence="3">
    <location>
        <position position="1"/>
    </location>
</feature>